<organism evidence="2 3">
    <name type="scientific">Electrophorus voltai</name>
    <dbReference type="NCBI Taxonomy" id="2609070"/>
    <lineage>
        <taxon>Eukaryota</taxon>
        <taxon>Metazoa</taxon>
        <taxon>Chordata</taxon>
        <taxon>Craniata</taxon>
        <taxon>Vertebrata</taxon>
        <taxon>Euteleostomi</taxon>
        <taxon>Actinopterygii</taxon>
        <taxon>Neopterygii</taxon>
        <taxon>Teleostei</taxon>
        <taxon>Ostariophysi</taxon>
        <taxon>Gymnotiformes</taxon>
        <taxon>Gymnotoidei</taxon>
        <taxon>Gymnotidae</taxon>
        <taxon>Electrophorus</taxon>
    </lineage>
</organism>
<name>A0AAD8YZV7_9TELE</name>
<dbReference type="EMBL" id="JAROKS010000021">
    <property type="protein sequence ID" value="KAK1790030.1"/>
    <property type="molecule type" value="Genomic_DNA"/>
</dbReference>
<comment type="caution">
    <text evidence="2">The sequence shown here is derived from an EMBL/GenBank/DDBJ whole genome shotgun (WGS) entry which is preliminary data.</text>
</comment>
<keyword evidence="3" id="KW-1185">Reference proteome</keyword>
<evidence type="ECO:0000313" key="2">
    <source>
        <dbReference type="EMBL" id="KAK1790030.1"/>
    </source>
</evidence>
<evidence type="ECO:0000313" key="3">
    <source>
        <dbReference type="Proteomes" id="UP001239994"/>
    </source>
</evidence>
<gene>
    <name evidence="2" type="ORF">P4O66_002343</name>
</gene>
<proteinExistence type="predicted"/>
<protein>
    <submittedName>
        <fullName evidence="2">Uncharacterized protein</fullName>
    </submittedName>
</protein>
<dbReference type="Proteomes" id="UP001239994">
    <property type="component" value="Unassembled WGS sequence"/>
</dbReference>
<accession>A0AAD8YZV7</accession>
<reference evidence="2" key="1">
    <citation type="submission" date="2023-03" db="EMBL/GenBank/DDBJ databases">
        <title>Electrophorus voltai genome.</title>
        <authorList>
            <person name="Bian C."/>
        </authorList>
    </citation>
    <scope>NUCLEOTIDE SEQUENCE</scope>
    <source>
        <strain evidence="2">CB-2022</strain>
        <tissue evidence="2">Muscle</tissue>
    </source>
</reference>
<feature type="region of interest" description="Disordered" evidence="1">
    <location>
        <begin position="364"/>
        <end position="384"/>
    </location>
</feature>
<evidence type="ECO:0000256" key="1">
    <source>
        <dbReference type="SAM" id="MobiDB-lite"/>
    </source>
</evidence>
<sequence>MLGSCSNPQHNGPVFVVYFSYRYGESEGGREGGREEKTPNRSGDTCTARREVACREIFDLFCLATFLPPPPPPPPWPSPSISPISPMFPLVLFHIITWFGNCTAFDRKTLQRIVRTAEKIIEVSLPSITNIYITRCIRKATNIVKDPTNPSHELFTLLPSGRSLCTDCESAEKVALFRLEIKRLGALQYLQRLKDTLALRDTLAWSSCTAVADLAFSSCLLGMWWLTPCKLGYPALSRFQISKFSNTFKKPRDLFAHGPCDQSIVHLRTLPNISGISGMLRAPSPRSLSFPAALSRGANTLLRDGHTGTRRSDCESEQDVQDQFLIIIGCDISKVAERLVWRVKWRPPSASELLSWCPQPSPPHPYPTHNTPPTTHHPPPSRDQQQYCHHKLMLIGDGVKERRFPAACQMLLSVKPSVHWLRLMQPARLSVSMETEEYNPDVRVEGEAVRAEPASKFLVPASSFTPGCVSNASAQKAPDGALMRSYGFEDASPERWRHGMSLFSAR</sequence>
<dbReference type="AlphaFoldDB" id="A0AAD8YZV7"/>